<dbReference type="Gene3D" id="2.30.42.10">
    <property type="match status" value="1"/>
</dbReference>
<organism evidence="5">
    <name type="scientific">viral metagenome</name>
    <dbReference type="NCBI Taxonomy" id="1070528"/>
    <lineage>
        <taxon>unclassified sequences</taxon>
        <taxon>metagenomes</taxon>
        <taxon>organismal metagenomes</taxon>
    </lineage>
</organism>
<accession>A0A6C0JNL9</accession>
<evidence type="ECO:0000313" key="5">
    <source>
        <dbReference type="EMBL" id="QHU07179.1"/>
    </source>
</evidence>
<dbReference type="SUPFAM" id="SSF50494">
    <property type="entry name" value="Trypsin-like serine proteases"/>
    <property type="match status" value="1"/>
</dbReference>
<dbReference type="InterPro" id="IPR036034">
    <property type="entry name" value="PDZ_sf"/>
</dbReference>
<dbReference type="InterPro" id="IPR043504">
    <property type="entry name" value="Peptidase_S1_PA_chymotrypsin"/>
</dbReference>
<reference evidence="5" key="1">
    <citation type="journal article" date="2020" name="Nature">
        <title>Giant virus diversity and host interactions through global metagenomics.</title>
        <authorList>
            <person name="Schulz F."/>
            <person name="Roux S."/>
            <person name="Paez-Espino D."/>
            <person name="Jungbluth S."/>
            <person name="Walsh D.A."/>
            <person name="Denef V.J."/>
            <person name="McMahon K.D."/>
            <person name="Konstantinidis K.T."/>
            <person name="Eloe-Fadrosh E.A."/>
            <person name="Kyrpides N.C."/>
            <person name="Woyke T."/>
        </authorList>
    </citation>
    <scope>NUCLEOTIDE SEQUENCE</scope>
    <source>
        <strain evidence="5">GVMAG-S-1040241-154</strain>
    </source>
</reference>
<comment type="similarity">
    <text evidence="1">Belongs to the peptidase S1C family.</text>
</comment>
<dbReference type="PANTHER" id="PTHR43343:SF3">
    <property type="entry name" value="PROTEASE DO-LIKE 8, CHLOROPLASTIC"/>
    <property type="match status" value="1"/>
</dbReference>
<proteinExistence type="inferred from homology"/>
<dbReference type="AlphaFoldDB" id="A0A6C0JNL9"/>
<feature type="domain" description="PDZ" evidence="4">
    <location>
        <begin position="301"/>
        <end position="405"/>
    </location>
</feature>
<sequence>MKYIFLFSLLLNTVYSYTTIASLLPNKNFNNFNSRRNLLYTSLGGISIFELANAKKASAYTVGNNQKNVNNILYYIEQEQEKIYNNSIPSVCYISTEYTSIASNFNLNKEDLPKGVGTGFIWDKKGHIITNFHVINKVDNALVTITTNNNEKITYSAKLTGVDPDTDLAVLKIDAPEKHLQTINYNKDVVKTRVGQFAFAIGNPFGQDHTITSGIISANNRELAAPTGRKIYNVIQTDAAINPGNSGGPLLNSKGELIGINTASLGMGVSSGIGFTIPIQNALKSITEIIDTGFVERAIIGISYMERNPTELESEKTGIPIIDKGILILEVPKDSPAELSGLKGMRFNNETKKVDGLGDIIIKINNDDINNPNDLNKILKKYKPDDIVDLKYIRDNKEEITKLKLGKYKGTTFTKLESEKKLDDDVRKIDIPLKDLEPKIEPKLN</sequence>
<dbReference type="Pfam" id="PF13180">
    <property type="entry name" value="PDZ_2"/>
    <property type="match status" value="1"/>
</dbReference>
<dbReference type="InterPro" id="IPR001478">
    <property type="entry name" value="PDZ"/>
</dbReference>
<dbReference type="Gene3D" id="2.40.10.10">
    <property type="entry name" value="Trypsin-like serine proteases"/>
    <property type="match status" value="2"/>
</dbReference>
<dbReference type="InterPro" id="IPR009003">
    <property type="entry name" value="Peptidase_S1_PA"/>
</dbReference>
<evidence type="ECO:0000256" key="1">
    <source>
        <dbReference type="ARBA" id="ARBA00010541"/>
    </source>
</evidence>
<evidence type="ECO:0000256" key="2">
    <source>
        <dbReference type="ARBA" id="ARBA00022670"/>
    </source>
</evidence>
<dbReference type="InterPro" id="IPR001940">
    <property type="entry name" value="Peptidase_S1C"/>
</dbReference>
<dbReference type="GO" id="GO:0006508">
    <property type="term" value="P:proteolysis"/>
    <property type="evidence" value="ECO:0007669"/>
    <property type="project" value="UniProtKB-KW"/>
</dbReference>
<dbReference type="PANTHER" id="PTHR43343">
    <property type="entry name" value="PEPTIDASE S12"/>
    <property type="match status" value="1"/>
</dbReference>
<evidence type="ECO:0000256" key="3">
    <source>
        <dbReference type="ARBA" id="ARBA00022801"/>
    </source>
</evidence>
<protein>
    <recommendedName>
        <fullName evidence="4">PDZ domain-containing protein</fullName>
    </recommendedName>
</protein>
<dbReference type="EMBL" id="MN740684">
    <property type="protein sequence ID" value="QHU07179.1"/>
    <property type="molecule type" value="Genomic_DNA"/>
</dbReference>
<dbReference type="InterPro" id="IPR051201">
    <property type="entry name" value="Chloro_Bact_Ser_Proteases"/>
</dbReference>
<dbReference type="PRINTS" id="PR00834">
    <property type="entry name" value="PROTEASES2C"/>
</dbReference>
<dbReference type="SUPFAM" id="SSF50156">
    <property type="entry name" value="PDZ domain-like"/>
    <property type="match status" value="1"/>
</dbReference>
<dbReference type="Pfam" id="PF13365">
    <property type="entry name" value="Trypsin_2"/>
    <property type="match status" value="1"/>
</dbReference>
<keyword evidence="2" id="KW-0645">Protease</keyword>
<name>A0A6C0JNL9_9ZZZZ</name>
<keyword evidence="3" id="KW-0378">Hydrolase</keyword>
<dbReference type="GO" id="GO:0004252">
    <property type="term" value="F:serine-type endopeptidase activity"/>
    <property type="evidence" value="ECO:0007669"/>
    <property type="project" value="InterPro"/>
</dbReference>
<evidence type="ECO:0000259" key="4">
    <source>
        <dbReference type="Pfam" id="PF13180"/>
    </source>
</evidence>